<keyword evidence="4" id="KW-0539">Nucleus</keyword>
<keyword evidence="6" id="KW-1185">Reference proteome</keyword>
<evidence type="ECO:0000313" key="6">
    <source>
        <dbReference type="Proteomes" id="UP001150941"/>
    </source>
</evidence>
<proteinExistence type="predicted"/>
<dbReference type="GO" id="GO:0000981">
    <property type="term" value="F:DNA-binding transcription factor activity, RNA polymerase II-specific"/>
    <property type="evidence" value="ECO:0007669"/>
    <property type="project" value="InterPro"/>
</dbReference>
<organism evidence="5 6">
    <name type="scientific">Penicillium chermesinum</name>
    <dbReference type="NCBI Taxonomy" id="63820"/>
    <lineage>
        <taxon>Eukaryota</taxon>
        <taxon>Fungi</taxon>
        <taxon>Dikarya</taxon>
        <taxon>Ascomycota</taxon>
        <taxon>Pezizomycotina</taxon>
        <taxon>Eurotiomycetes</taxon>
        <taxon>Eurotiomycetidae</taxon>
        <taxon>Eurotiales</taxon>
        <taxon>Aspergillaceae</taxon>
        <taxon>Penicillium</taxon>
    </lineage>
</organism>
<dbReference type="SUPFAM" id="SSF57701">
    <property type="entry name" value="Zn2/Cys6 DNA-binding domain"/>
    <property type="match status" value="1"/>
</dbReference>
<name>A0A9W9TKL6_9EURO</name>
<reference evidence="5" key="1">
    <citation type="submission" date="2022-11" db="EMBL/GenBank/DDBJ databases">
        <authorList>
            <person name="Petersen C."/>
        </authorList>
    </citation>
    <scope>NUCLEOTIDE SEQUENCE</scope>
    <source>
        <strain evidence="5">IBT 19713</strain>
    </source>
</reference>
<dbReference type="GO" id="GO:0003677">
    <property type="term" value="F:DNA binding"/>
    <property type="evidence" value="ECO:0007669"/>
    <property type="project" value="UniProtKB-KW"/>
</dbReference>
<dbReference type="AlphaFoldDB" id="A0A9W9TKL6"/>
<keyword evidence="3" id="KW-0804">Transcription</keyword>
<dbReference type="RefSeq" id="XP_058329569.1">
    <property type="nucleotide sequence ID" value="XM_058476679.1"/>
</dbReference>
<evidence type="ECO:0000256" key="3">
    <source>
        <dbReference type="ARBA" id="ARBA00023163"/>
    </source>
</evidence>
<protein>
    <recommendedName>
        <fullName evidence="7">Zn(2)-C6 fungal-type domain-containing protein</fullName>
    </recommendedName>
</protein>
<keyword evidence="2" id="KW-0238">DNA-binding</keyword>
<evidence type="ECO:0008006" key="7">
    <source>
        <dbReference type="Google" id="ProtNLM"/>
    </source>
</evidence>
<evidence type="ECO:0000313" key="5">
    <source>
        <dbReference type="EMBL" id="KAJ5226158.1"/>
    </source>
</evidence>
<dbReference type="EMBL" id="JAPQKS010000005">
    <property type="protein sequence ID" value="KAJ5226158.1"/>
    <property type="molecule type" value="Genomic_DNA"/>
</dbReference>
<evidence type="ECO:0000256" key="2">
    <source>
        <dbReference type="ARBA" id="ARBA00023125"/>
    </source>
</evidence>
<evidence type="ECO:0000256" key="1">
    <source>
        <dbReference type="ARBA" id="ARBA00023015"/>
    </source>
</evidence>
<comment type="caution">
    <text evidence="5">The sequence shown here is derived from an EMBL/GenBank/DDBJ whole genome shotgun (WGS) entry which is preliminary data.</text>
</comment>
<dbReference type="InterPro" id="IPR036864">
    <property type="entry name" value="Zn2-C6_fun-type_DNA-bd_sf"/>
</dbReference>
<dbReference type="Proteomes" id="UP001150941">
    <property type="component" value="Unassembled WGS sequence"/>
</dbReference>
<keyword evidence="1" id="KW-0805">Transcription regulation</keyword>
<dbReference type="GeneID" id="83203982"/>
<dbReference type="OrthoDB" id="4227365at2759"/>
<dbReference type="GO" id="GO:0008270">
    <property type="term" value="F:zinc ion binding"/>
    <property type="evidence" value="ECO:0007669"/>
    <property type="project" value="InterPro"/>
</dbReference>
<evidence type="ECO:0000256" key="4">
    <source>
        <dbReference type="ARBA" id="ARBA00023242"/>
    </source>
</evidence>
<sequence>MISFRHTHSTAALVSPTSKRSRASLSSQNAFDNAFQLPSGETSFTTEYDRPSFEVATSASYSHLALGCKNQYTIHSLDGWIEYPEELPRLSPEQYLESQQYDLATISRFCLPSIETPTTTNLIASTEHPERRACSPYYWDFPETINSMRRAIQGEEPSSSEQIEHPGSKRNYMDLTFILEKPSEKPSPPERQKRSRLEIDRQKRSIAKLKEFGGACLWCYRSKKRCGPEDICSQCSSSRRTCVRNPAQVRLYIPPEESRRTGVHLTGGPPTREAYEILHGLMIDAFHKSGIGAVKVHFRPQGASLGDNIWAFEGPRPYHNPSELRIRQVVDQFSSAIRQYIHSPALSELEHNYSLSLFQEAIKMAKLFQVIQSLATCRVYVDPCSLQHTQAVLFLITVSCCQYMAEISEGFSTELFEALRRKDVYDTYSKAEQHKLNGLKLFNPIWITTALYYRVIKGLLDLQSNLVIAQVFDSLDSHLVNIGNCLWCMLKHVPCQKEGDEKMTTRQAVDSQIPALESNPPRSCDFLDTK</sequence>
<accession>A0A9W9TKL6</accession>
<reference evidence="5" key="2">
    <citation type="journal article" date="2023" name="IMA Fungus">
        <title>Comparative genomic study of the Penicillium genus elucidates a diverse pangenome and 15 lateral gene transfer events.</title>
        <authorList>
            <person name="Petersen C."/>
            <person name="Sorensen T."/>
            <person name="Nielsen M.R."/>
            <person name="Sondergaard T.E."/>
            <person name="Sorensen J.L."/>
            <person name="Fitzpatrick D.A."/>
            <person name="Frisvad J.C."/>
            <person name="Nielsen K.L."/>
        </authorList>
    </citation>
    <scope>NUCLEOTIDE SEQUENCE</scope>
    <source>
        <strain evidence="5">IBT 19713</strain>
    </source>
</reference>
<gene>
    <name evidence="5" type="ORF">N7468_007383</name>
</gene>